<accession>A0AA39ZEN8</accession>
<dbReference type="Proteomes" id="UP001174997">
    <property type="component" value="Unassembled WGS sequence"/>
</dbReference>
<feature type="compositionally biased region" description="Polar residues" evidence="1">
    <location>
        <begin position="148"/>
        <end position="173"/>
    </location>
</feature>
<proteinExistence type="predicted"/>
<evidence type="ECO:0000313" key="3">
    <source>
        <dbReference type="Proteomes" id="UP001174997"/>
    </source>
</evidence>
<dbReference type="AlphaFoldDB" id="A0AA39ZEN8"/>
<feature type="region of interest" description="Disordered" evidence="1">
    <location>
        <begin position="50"/>
        <end position="200"/>
    </location>
</feature>
<feature type="compositionally biased region" description="Polar residues" evidence="1">
    <location>
        <begin position="90"/>
        <end position="109"/>
    </location>
</feature>
<keyword evidence="3" id="KW-1185">Reference proteome</keyword>
<reference evidence="2" key="1">
    <citation type="submission" date="2023-06" db="EMBL/GenBank/DDBJ databases">
        <title>Genome-scale phylogeny and comparative genomics of the fungal order Sordariales.</title>
        <authorList>
            <consortium name="Lawrence Berkeley National Laboratory"/>
            <person name="Hensen N."/>
            <person name="Bonometti L."/>
            <person name="Westerberg I."/>
            <person name="Brannstrom I.O."/>
            <person name="Guillou S."/>
            <person name="Cros-Aarteil S."/>
            <person name="Calhoun S."/>
            <person name="Haridas S."/>
            <person name="Kuo A."/>
            <person name="Mondo S."/>
            <person name="Pangilinan J."/>
            <person name="Riley R."/>
            <person name="Labutti K."/>
            <person name="Andreopoulos B."/>
            <person name="Lipzen A."/>
            <person name="Chen C."/>
            <person name="Yanf M."/>
            <person name="Daum C."/>
            <person name="Ng V."/>
            <person name="Clum A."/>
            <person name="Steindorff A."/>
            <person name="Ohm R."/>
            <person name="Martin F."/>
            <person name="Silar P."/>
            <person name="Natvig D."/>
            <person name="Lalanne C."/>
            <person name="Gautier V."/>
            <person name="Ament-Velasquez S.L."/>
            <person name="Kruys A."/>
            <person name="Hutchinson M.I."/>
            <person name="Powell A.J."/>
            <person name="Barry K."/>
            <person name="Miller A.N."/>
            <person name="Grigoriev I.V."/>
            <person name="Debuchy R."/>
            <person name="Gladieux P."/>
            <person name="Thoren M.H."/>
            <person name="Johannesson H."/>
        </authorList>
    </citation>
    <scope>NUCLEOTIDE SEQUENCE</scope>
    <source>
        <strain evidence="2">CBS 307.81</strain>
    </source>
</reference>
<feature type="compositionally biased region" description="Polar residues" evidence="1">
    <location>
        <begin position="72"/>
        <end position="82"/>
    </location>
</feature>
<sequence length="552" mass="59767">MRFLFLEQGISNTACHTEAEEKAAEKTLGVATQPQVQNPKFGQASEVITSSEDEYEDEEVVVDTPLEPAPQRQESTEPSSLVSEWLATTPDLSSKTVSGSNTPSASGESQPFPPLGLGDVHHQNDLMDIDVPTPPPQLPVGLKPADWPSTNSQGQTQSTVLSHNKLSTRSLSPSLGPLGGESQLVQRSHSLPEDRTRPGLVLDTALSRSYLVNRGDASASEGDIGESLVENQPHAPVLSGEEMQTTEHRIPACNTVSSRESSPLSSVPDSPTMQLLGMMNFSPALQSPSIPEPADPPTFPTTESCFEPRTSPGHEMEVQASNLLHVVAPSLQPAPTNPVEPFSNPSVTTKIPRVRHGATKRRILVVGSREERDTLVALYVQEAGELKTVKTALSYLCNRIGLVKGVQETERLLRLLGQAEDDGEVTLRAIHRKRVRELKQRDAKDRGLASPTVEDTVEGGAVELGTDENDENSDVPMMDVGEKVNLDSGDNLRHQIAAKEEHIEDIIYVCMGLFTRQQPLARATKVGSSTAENTLEPWALHTCAKCRVGQGR</sequence>
<evidence type="ECO:0000256" key="1">
    <source>
        <dbReference type="SAM" id="MobiDB-lite"/>
    </source>
</evidence>
<evidence type="ECO:0000313" key="2">
    <source>
        <dbReference type="EMBL" id="KAK0669055.1"/>
    </source>
</evidence>
<name>A0AA39ZEN8_9PEZI</name>
<feature type="compositionally biased region" description="Acidic residues" evidence="1">
    <location>
        <begin position="51"/>
        <end position="61"/>
    </location>
</feature>
<dbReference type="EMBL" id="JAULSY010000047">
    <property type="protein sequence ID" value="KAK0669055.1"/>
    <property type="molecule type" value="Genomic_DNA"/>
</dbReference>
<gene>
    <name evidence="2" type="ORF">QBC41DRAFT_356072</name>
</gene>
<protein>
    <submittedName>
        <fullName evidence="2">Uncharacterized protein</fullName>
    </submittedName>
</protein>
<comment type="caution">
    <text evidence="2">The sequence shown here is derived from an EMBL/GenBank/DDBJ whole genome shotgun (WGS) entry which is preliminary data.</text>
</comment>
<organism evidence="2 3">
    <name type="scientific">Cercophora samala</name>
    <dbReference type="NCBI Taxonomy" id="330535"/>
    <lineage>
        <taxon>Eukaryota</taxon>
        <taxon>Fungi</taxon>
        <taxon>Dikarya</taxon>
        <taxon>Ascomycota</taxon>
        <taxon>Pezizomycotina</taxon>
        <taxon>Sordariomycetes</taxon>
        <taxon>Sordariomycetidae</taxon>
        <taxon>Sordariales</taxon>
        <taxon>Lasiosphaeriaceae</taxon>
        <taxon>Cercophora</taxon>
    </lineage>
</organism>